<comment type="caution">
    <text evidence="1">The sequence shown here is derived from an EMBL/GenBank/DDBJ whole genome shotgun (WGS) entry which is preliminary data.</text>
</comment>
<keyword evidence="2" id="KW-1185">Reference proteome</keyword>
<evidence type="ECO:0000313" key="2">
    <source>
        <dbReference type="Proteomes" id="UP001501570"/>
    </source>
</evidence>
<dbReference type="EMBL" id="BAABJQ010000019">
    <property type="protein sequence ID" value="GAA5193268.1"/>
    <property type="molecule type" value="Genomic_DNA"/>
</dbReference>
<name>A0ABP9SBM5_9ACTN</name>
<dbReference type="Proteomes" id="UP001501570">
    <property type="component" value="Unassembled WGS sequence"/>
</dbReference>
<proteinExistence type="predicted"/>
<reference evidence="2" key="1">
    <citation type="journal article" date="2019" name="Int. J. Syst. Evol. Microbiol.">
        <title>The Global Catalogue of Microorganisms (GCM) 10K type strain sequencing project: providing services to taxonomists for standard genome sequencing and annotation.</title>
        <authorList>
            <consortium name="The Broad Institute Genomics Platform"/>
            <consortium name="The Broad Institute Genome Sequencing Center for Infectious Disease"/>
            <person name="Wu L."/>
            <person name="Ma J."/>
        </authorList>
    </citation>
    <scope>NUCLEOTIDE SEQUENCE [LARGE SCALE GENOMIC DNA]</scope>
    <source>
        <strain evidence="2">JCM 18304</strain>
    </source>
</reference>
<sequence length="104" mass="11220">MPVAGVDPLPDEVGWAACLAHRAPGLDVITGTTARKMGAFYALNPVLQRTRLICAVGDALADSVERAAGTAGFCRPARHLAIRAAVRMLRRQFLWCCLQSLFLN</sequence>
<organism evidence="1 2">
    <name type="scientific">Rugosimonospora acidiphila</name>
    <dbReference type="NCBI Taxonomy" id="556531"/>
    <lineage>
        <taxon>Bacteria</taxon>
        <taxon>Bacillati</taxon>
        <taxon>Actinomycetota</taxon>
        <taxon>Actinomycetes</taxon>
        <taxon>Micromonosporales</taxon>
        <taxon>Micromonosporaceae</taxon>
        <taxon>Rugosimonospora</taxon>
    </lineage>
</organism>
<accession>A0ABP9SBM5</accession>
<protein>
    <submittedName>
        <fullName evidence="1">Uncharacterized protein</fullName>
    </submittedName>
</protein>
<evidence type="ECO:0000313" key="1">
    <source>
        <dbReference type="EMBL" id="GAA5193268.1"/>
    </source>
</evidence>
<gene>
    <name evidence="1" type="ORF">GCM10023322_54870</name>
</gene>
<dbReference type="RefSeq" id="WP_345634357.1">
    <property type="nucleotide sequence ID" value="NZ_BAABJQ010000019.1"/>
</dbReference>